<name>A0AA95NL15_9BURK</name>
<evidence type="ECO:0000256" key="3">
    <source>
        <dbReference type="RuleBase" id="RU004447"/>
    </source>
</evidence>
<dbReference type="GO" id="GO:0006508">
    <property type="term" value="P:proteolysis"/>
    <property type="evidence" value="ECO:0007669"/>
    <property type="project" value="InterPro"/>
</dbReference>
<keyword evidence="7" id="KW-1185">Reference proteome</keyword>
<dbReference type="AlphaFoldDB" id="A0AA95NL15"/>
<dbReference type="KEGG" id="pais:PFX98_05125"/>
<gene>
    <name evidence="6" type="ORF">PFX98_05125</name>
</gene>
<dbReference type="GO" id="GO:0004222">
    <property type="term" value="F:metalloendopeptidase activity"/>
    <property type="evidence" value="ECO:0007669"/>
    <property type="project" value="InterPro"/>
</dbReference>
<dbReference type="Pfam" id="PF00675">
    <property type="entry name" value="Peptidase_M16"/>
    <property type="match status" value="1"/>
</dbReference>
<dbReference type="InterPro" id="IPR050361">
    <property type="entry name" value="MPP/UQCRC_Complex"/>
</dbReference>
<comment type="similarity">
    <text evidence="2 3">Belongs to the peptidase M16 family.</text>
</comment>
<sequence length="440" mass="47233">MDHAPISAAPPASLATLANGLRTVTIPMPWRETLSLSVFIRTGSLHESARLNGISHVVEHMAFKGTANRDCQRINLDAEALGAEVNAHTDKDHTAFHIEGLPGDLPAFVEWLADIVLNSSFPADELERERRVIEQEFSEFEDDPGSVAFLLLDRACYGPGHAAGRPIIGTRANIQRLGRADLLAYARAQYTACNVVVAAAGPVDAEAFTRLVEQAFGAMPTGQPNGLSAPRWQGGLKTRRMAGSGQCQVLLGFEAPSLGAAESTAHLPHVLAAALLGEGMSSPLLDEIRERRGLAYHVACSADILPLYGQFLIEGATAPAQAEEYLQAVHALLLRQAQGPLDAVALARARKQLQMRGLRALEQPARRMEAAAQELFHFGRLRAPQELMAQLQEVSAAQVQAVFEQLLLGPEQQPGRPRPAIALAGSVPQRVRACAQALVG</sequence>
<dbReference type="InterPro" id="IPR011249">
    <property type="entry name" value="Metalloenz_LuxS/M16"/>
</dbReference>
<dbReference type="PROSITE" id="PS00143">
    <property type="entry name" value="INSULINASE"/>
    <property type="match status" value="1"/>
</dbReference>
<dbReference type="PANTHER" id="PTHR11851">
    <property type="entry name" value="METALLOPROTEASE"/>
    <property type="match status" value="1"/>
</dbReference>
<dbReference type="SUPFAM" id="SSF63411">
    <property type="entry name" value="LuxS/MPP-like metallohydrolase"/>
    <property type="match status" value="2"/>
</dbReference>
<dbReference type="Pfam" id="PF05193">
    <property type="entry name" value="Peptidase_M16_C"/>
    <property type="match status" value="1"/>
</dbReference>
<dbReference type="InterPro" id="IPR001431">
    <property type="entry name" value="Pept_M16_Zn_BS"/>
</dbReference>
<evidence type="ECO:0000259" key="5">
    <source>
        <dbReference type="Pfam" id="PF05193"/>
    </source>
</evidence>
<comment type="cofactor">
    <cofactor evidence="1">
        <name>Zn(2+)</name>
        <dbReference type="ChEBI" id="CHEBI:29105"/>
    </cofactor>
</comment>
<evidence type="ECO:0000313" key="6">
    <source>
        <dbReference type="EMBL" id="WIT12991.1"/>
    </source>
</evidence>
<reference evidence="6" key="1">
    <citation type="submission" date="2023-01" db="EMBL/GenBank/DDBJ databases">
        <title>Whole genome sequence of Paucibacter sp. S2-9 isolated from pond sediment.</title>
        <authorList>
            <person name="Jung J.Y."/>
        </authorList>
    </citation>
    <scope>NUCLEOTIDE SEQUENCE</scope>
    <source>
        <strain evidence="6">S2-9</strain>
    </source>
</reference>
<dbReference type="EMBL" id="CP116346">
    <property type="protein sequence ID" value="WIT12991.1"/>
    <property type="molecule type" value="Genomic_DNA"/>
</dbReference>
<accession>A0AA95NL15</accession>
<dbReference type="Gene3D" id="3.30.830.10">
    <property type="entry name" value="Metalloenzyme, LuxS/M16 peptidase-like"/>
    <property type="match status" value="2"/>
</dbReference>
<evidence type="ECO:0000256" key="2">
    <source>
        <dbReference type="ARBA" id="ARBA00007261"/>
    </source>
</evidence>
<dbReference type="GO" id="GO:0046872">
    <property type="term" value="F:metal ion binding"/>
    <property type="evidence" value="ECO:0007669"/>
    <property type="project" value="InterPro"/>
</dbReference>
<dbReference type="RefSeq" id="WP_285234094.1">
    <property type="nucleotide sequence ID" value="NZ_CP116346.1"/>
</dbReference>
<proteinExistence type="inferred from homology"/>
<organism evidence="6 7">
    <name type="scientific">Paucibacter sediminis</name>
    <dbReference type="NCBI Taxonomy" id="3019553"/>
    <lineage>
        <taxon>Bacteria</taxon>
        <taxon>Pseudomonadati</taxon>
        <taxon>Pseudomonadota</taxon>
        <taxon>Betaproteobacteria</taxon>
        <taxon>Burkholderiales</taxon>
        <taxon>Sphaerotilaceae</taxon>
        <taxon>Roseateles</taxon>
    </lineage>
</organism>
<evidence type="ECO:0000313" key="7">
    <source>
        <dbReference type="Proteomes" id="UP001177769"/>
    </source>
</evidence>
<dbReference type="InterPro" id="IPR011765">
    <property type="entry name" value="Pept_M16_N"/>
</dbReference>
<dbReference type="Proteomes" id="UP001177769">
    <property type="component" value="Chromosome"/>
</dbReference>
<evidence type="ECO:0000256" key="1">
    <source>
        <dbReference type="ARBA" id="ARBA00001947"/>
    </source>
</evidence>
<protein>
    <submittedName>
        <fullName evidence="6">Pitrilysin family protein</fullName>
    </submittedName>
</protein>
<evidence type="ECO:0000259" key="4">
    <source>
        <dbReference type="Pfam" id="PF00675"/>
    </source>
</evidence>
<feature type="domain" description="Peptidase M16 N-terminal" evidence="4">
    <location>
        <begin position="29"/>
        <end position="169"/>
    </location>
</feature>
<dbReference type="InterPro" id="IPR007863">
    <property type="entry name" value="Peptidase_M16_C"/>
</dbReference>
<dbReference type="PANTHER" id="PTHR11851:SF49">
    <property type="entry name" value="MITOCHONDRIAL-PROCESSING PEPTIDASE SUBUNIT ALPHA"/>
    <property type="match status" value="1"/>
</dbReference>
<feature type="domain" description="Peptidase M16 C-terminal" evidence="5">
    <location>
        <begin position="178"/>
        <end position="353"/>
    </location>
</feature>